<proteinExistence type="predicted"/>
<comment type="caution">
    <text evidence="1">The sequence shown here is derived from an EMBL/GenBank/DDBJ whole genome shotgun (WGS) entry which is preliminary data.</text>
</comment>
<protein>
    <submittedName>
        <fullName evidence="1">Uncharacterized protein</fullName>
    </submittedName>
</protein>
<name>A0AAV5AB84_9AGAM</name>
<dbReference type="Proteomes" id="UP001050691">
    <property type="component" value="Unassembled WGS sequence"/>
</dbReference>
<keyword evidence="2" id="KW-1185">Reference proteome</keyword>
<accession>A0AAV5AB84</accession>
<reference evidence="1" key="1">
    <citation type="submission" date="2021-10" db="EMBL/GenBank/DDBJ databases">
        <title>De novo Genome Assembly of Clathrus columnatus (Basidiomycota, Fungi) Using Illumina and Nanopore Sequence Data.</title>
        <authorList>
            <person name="Ogiso-Tanaka E."/>
            <person name="Itagaki H."/>
            <person name="Hosoya T."/>
            <person name="Hosaka K."/>
        </authorList>
    </citation>
    <scope>NUCLEOTIDE SEQUENCE</scope>
    <source>
        <strain evidence="1">MO-923</strain>
    </source>
</reference>
<sequence>MTNLPPPCKWSTNQIDLYKIHRVSCDALEFFGKPATEFRQPVWRHPEYAAFLQHQTPETFDSQTAGEDQVRELLMMLKSIHFHDYSIPVSTRRDYSDQDTLTDQVIKLVLQFIGMGQNKSTMIRTNTRVLLQQNGFFFSVTMDAAVVGEHSILHLLLITEKENKPYDPNRTSFGQLMACAIGAFQHNNEIRKSLEIPTLDFMIFPAMIWSGSVPSFYRIKITHELSEAVRCPGNLKRPDNDTYVAQLHLPIPNEWMGYGLWRMRNRAIVMKILENMKDFIPCGLLDIPVSWNRFMMDLEPEHSSDGKPSNIITNDDVLEVDAEFD</sequence>
<gene>
    <name evidence="1" type="ORF">Clacol_004401</name>
</gene>
<dbReference type="EMBL" id="BPWL01000005">
    <property type="protein sequence ID" value="GJJ10175.1"/>
    <property type="molecule type" value="Genomic_DNA"/>
</dbReference>
<organism evidence="1 2">
    <name type="scientific">Clathrus columnatus</name>
    <dbReference type="NCBI Taxonomy" id="1419009"/>
    <lineage>
        <taxon>Eukaryota</taxon>
        <taxon>Fungi</taxon>
        <taxon>Dikarya</taxon>
        <taxon>Basidiomycota</taxon>
        <taxon>Agaricomycotina</taxon>
        <taxon>Agaricomycetes</taxon>
        <taxon>Phallomycetidae</taxon>
        <taxon>Phallales</taxon>
        <taxon>Clathraceae</taxon>
        <taxon>Clathrus</taxon>
    </lineage>
</organism>
<evidence type="ECO:0000313" key="1">
    <source>
        <dbReference type="EMBL" id="GJJ10175.1"/>
    </source>
</evidence>
<evidence type="ECO:0000313" key="2">
    <source>
        <dbReference type="Proteomes" id="UP001050691"/>
    </source>
</evidence>
<dbReference type="AlphaFoldDB" id="A0AAV5AB84"/>